<sequence length="1015" mass="115343">MSFSTESMEKNVIPKSPLKSALKMSSISFNQDEPFSKKIEKNELDKLHKHLEREKWMAKKRVDVKVPEQAVTQLYLFDAEKNGGSWSEAARFVKYEELVEGVDTMWSNPHVPFLPFTALMALRKVLDSHNSMCAIGVDGTNFGEICHFTATELEKLGALDHDDSNSLVSFLTFRREHAKNNIPKHNWIRKITTTGKESVSSLFQREPPSRSCSTGAIENPSQKPKPNGRAYDSFCHESTSTTKNHFPTFRKTSEVVINVEECKSPSNVPEYEPLLTVPPDSIKRRSFQSFDSVSSSSDSDGDSNSYPENCECIQVLVGKAGIFKTTKFILIRLNNPLIDKHLTKKLLPVKFFILIIGPRETNETFLEMGRVMATLCANKQFLTTIYGLTKKDEILTAFDAILNETMIIPPIEIDSPEVFNADEYEKVYKRMRIKKRAKAKISTTMPKIVEEKDSLDSSVQLPMPKQFYPEKPRYFQGFIQDFKNIRDRYRSDFVDVCQGKQMAIITIISLYMSLLPPTVTFGKIVERLTGENLGTMEALMSTCIGGIIWSLLSAQPLLIQGVTGPIMIFEISFFKLCQFAELEYMEVRVYTGIVIALLSFITIAFNGTRLLKYVTKFTEEIFCALIALIYIAETVHYIYHEMEHNPSKDFYYYKNFTLQCDVVDDEDEECHIPRPSAGMLATFVIFFGTTVSMFIYFLRFSKLLGRSVRNIFADFNILITLCLTITLIYLFIPTGILDTVHVPQVPTWTNPDVRHHNIIMLPHFEDMRKGLMQLLVGFIGGCMIFVLLFAETAMVEIVLESKEKQLRKPGGVNWDLMVMSVCSLFCSFFGLHWVCVAGVQTIEHAKGLSFMKKTAPGAKPVVDRVVENRVTTLAVALLFGGTVFLGPILKYIPVACLFGVFMYLGASSMLETTLFKGLINVLHFGKNFRHTETDLNVTSNRIRFYRFLQLVGLIGIYAVKQVPFLAILFPFVFIVFVACRQFILPIIYSKEELHALDSHDSVETDMSEQSSIDFH</sequence>
<name>A0AC34QS91_9BILA</name>
<accession>A0AC34QS91</accession>
<dbReference type="Proteomes" id="UP000887576">
    <property type="component" value="Unplaced"/>
</dbReference>
<protein>
    <submittedName>
        <fullName evidence="2">Anion exchange protein</fullName>
    </submittedName>
</protein>
<dbReference type="WBParaSite" id="JU765_v2.g18984.t1">
    <property type="protein sequence ID" value="JU765_v2.g18984.t1"/>
    <property type="gene ID" value="JU765_v2.g18984"/>
</dbReference>
<evidence type="ECO:0000313" key="1">
    <source>
        <dbReference type="Proteomes" id="UP000887576"/>
    </source>
</evidence>
<evidence type="ECO:0000313" key="2">
    <source>
        <dbReference type="WBParaSite" id="JU765_v2.g18984.t1"/>
    </source>
</evidence>
<proteinExistence type="predicted"/>
<reference evidence="2" key="1">
    <citation type="submission" date="2022-11" db="UniProtKB">
        <authorList>
            <consortium name="WormBaseParasite"/>
        </authorList>
    </citation>
    <scope>IDENTIFICATION</scope>
</reference>
<organism evidence="1 2">
    <name type="scientific">Panagrolaimus sp. JU765</name>
    <dbReference type="NCBI Taxonomy" id="591449"/>
    <lineage>
        <taxon>Eukaryota</taxon>
        <taxon>Metazoa</taxon>
        <taxon>Ecdysozoa</taxon>
        <taxon>Nematoda</taxon>
        <taxon>Chromadorea</taxon>
        <taxon>Rhabditida</taxon>
        <taxon>Tylenchina</taxon>
        <taxon>Panagrolaimomorpha</taxon>
        <taxon>Panagrolaimoidea</taxon>
        <taxon>Panagrolaimidae</taxon>
        <taxon>Panagrolaimus</taxon>
    </lineage>
</organism>